<evidence type="ECO:0000256" key="4">
    <source>
        <dbReference type="ARBA" id="ARBA00010031"/>
    </source>
</evidence>
<keyword evidence="10 15" id="KW-0472">Membrane</keyword>
<feature type="region of interest" description="Disordered" evidence="14">
    <location>
        <begin position="396"/>
        <end position="424"/>
    </location>
</feature>
<dbReference type="InterPro" id="IPR052337">
    <property type="entry name" value="SAT4-like"/>
</dbReference>
<keyword evidence="7 15" id="KW-0812">Transmembrane</keyword>
<dbReference type="Pfam" id="PF20684">
    <property type="entry name" value="Fung_rhodopsin"/>
    <property type="match status" value="1"/>
</dbReference>
<dbReference type="InterPro" id="IPR049326">
    <property type="entry name" value="Rhodopsin_dom_fungi"/>
</dbReference>
<dbReference type="GO" id="GO:0098552">
    <property type="term" value="C:side of membrane"/>
    <property type="evidence" value="ECO:0007669"/>
    <property type="project" value="UniProtKB-KW"/>
</dbReference>
<keyword evidence="12" id="KW-0449">Lipoprotein</keyword>
<evidence type="ECO:0000256" key="16">
    <source>
        <dbReference type="SAM" id="SignalP"/>
    </source>
</evidence>
<keyword evidence="11" id="KW-1015">Disulfide bond</keyword>
<evidence type="ECO:0000313" key="20">
    <source>
        <dbReference type="Proteomes" id="UP000256328"/>
    </source>
</evidence>
<feature type="transmembrane region" description="Helical" evidence="15">
    <location>
        <begin position="98"/>
        <end position="116"/>
    </location>
</feature>
<feature type="transmembrane region" description="Helical" evidence="15">
    <location>
        <begin position="290"/>
        <end position="308"/>
    </location>
</feature>
<evidence type="ECO:0000256" key="8">
    <source>
        <dbReference type="ARBA" id="ARBA00022729"/>
    </source>
</evidence>
<keyword evidence="6" id="KW-0336">GPI-anchor</keyword>
<evidence type="ECO:0000256" key="7">
    <source>
        <dbReference type="ARBA" id="ARBA00022692"/>
    </source>
</evidence>
<evidence type="ECO:0000256" key="9">
    <source>
        <dbReference type="ARBA" id="ARBA00022989"/>
    </source>
</evidence>
<gene>
    <name evidence="19" type="ORF">BP5796_08347</name>
</gene>
<reference evidence="19 20" key="1">
    <citation type="journal article" date="2018" name="IMA Fungus">
        <title>IMA Genome-F 9: Draft genome sequence of Annulohypoxylon stygium, Aspergillus mulundensis, Berkeleyomyces basicola (syn. Thielaviopsis basicola), Ceratocystis smalleyi, two Cercospora beticola strains, Coleophoma cylindrospora, Fusarium fracticaudum, Phialophora cf. hyalina, and Morchella septimelata.</title>
        <authorList>
            <person name="Wingfield B.D."/>
            <person name="Bills G.F."/>
            <person name="Dong Y."/>
            <person name="Huang W."/>
            <person name="Nel W.J."/>
            <person name="Swalarsk-Parry B.S."/>
            <person name="Vaghefi N."/>
            <person name="Wilken P.M."/>
            <person name="An Z."/>
            <person name="de Beer Z.W."/>
            <person name="De Vos L."/>
            <person name="Chen L."/>
            <person name="Duong T.A."/>
            <person name="Gao Y."/>
            <person name="Hammerbacher A."/>
            <person name="Kikkert J.R."/>
            <person name="Li Y."/>
            <person name="Li H."/>
            <person name="Li K."/>
            <person name="Li Q."/>
            <person name="Liu X."/>
            <person name="Ma X."/>
            <person name="Naidoo K."/>
            <person name="Pethybridge S.J."/>
            <person name="Sun J."/>
            <person name="Steenkamp E.T."/>
            <person name="van der Nest M.A."/>
            <person name="van Wyk S."/>
            <person name="Wingfield M.J."/>
            <person name="Xiong C."/>
            <person name="Yue Q."/>
            <person name="Zhang X."/>
        </authorList>
    </citation>
    <scope>NUCLEOTIDE SEQUENCE [LARGE SCALE GENOMIC DNA]</scope>
    <source>
        <strain evidence="19 20">BP5796</strain>
    </source>
</reference>
<evidence type="ECO:0000259" key="17">
    <source>
        <dbReference type="Pfam" id="PF05730"/>
    </source>
</evidence>
<sequence length="486" mass="54359">MKLLWVVLAAASQLLSVQATASIPTCSVACVTSLVQPLCGSISNVTCLCENAQAMKTELTACVLQACTVPESLELELYQANICDIKSDMSMVQEQLRLYYIFPVLTTIFVILRLLSRRLLDLGVREDDYMMIAALVAYYADCGSGLAMVMQGFGQHTWYLSTDKINESLKFFYICELFYILTITLTKLSLLLFFRRIFPSERFNICVWVMIGFVIASNFSILMALTFQCVPFYGNWTNWAYKVKPVQCIDQYAAVFVAAGLSITHDAIILVMPLPLLWKLQLHWRKKMNLLFMFSVGSFVLICSLIRLPSLLKLQTSLDTSYDQAPIAVWTDLEMAVGIMCGCLPACRSLVGWAFPALKMSLQGSSAKKSTYGLGYSKQSKNASRIDPLDQNFIELNENSDSERGRRDSVKSEGSTIPFRNTLVPSGKEMGHRTYVKAVEPPQSEIIRGVSLERNRGRANSRPEGDGGIIMTRSVYMTEQRSGPGR</sequence>
<dbReference type="EMBL" id="PDLN01000012">
    <property type="protein sequence ID" value="RDW69950.1"/>
    <property type="molecule type" value="Genomic_DNA"/>
</dbReference>
<comment type="similarity">
    <text evidence="13">Belongs to the SAT4 family.</text>
</comment>
<evidence type="ECO:0000259" key="18">
    <source>
        <dbReference type="Pfam" id="PF20684"/>
    </source>
</evidence>
<dbReference type="InterPro" id="IPR008427">
    <property type="entry name" value="Extracellular_membr_CFEM_dom"/>
</dbReference>
<feature type="transmembrane region" description="Helical" evidence="15">
    <location>
        <begin position="253"/>
        <end position="278"/>
    </location>
</feature>
<feature type="transmembrane region" description="Helical" evidence="15">
    <location>
        <begin position="171"/>
        <end position="193"/>
    </location>
</feature>
<dbReference type="Pfam" id="PF05730">
    <property type="entry name" value="CFEM"/>
    <property type="match status" value="1"/>
</dbReference>
<evidence type="ECO:0000256" key="5">
    <source>
        <dbReference type="ARBA" id="ARBA00022525"/>
    </source>
</evidence>
<keyword evidence="6" id="KW-0325">Glycoprotein</keyword>
<evidence type="ECO:0000256" key="3">
    <source>
        <dbReference type="ARBA" id="ARBA00004613"/>
    </source>
</evidence>
<keyword evidence="5" id="KW-0964">Secreted</keyword>
<evidence type="ECO:0000256" key="1">
    <source>
        <dbReference type="ARBA" id="ARBA00004141"/>
    </source>
</evidence>
<evidence type="ECO:0000256" key="6">
    <source>
        <dbReference type="ARBA" id="ARBA00022622"/>
    </source>
</evidence>
<evidence type="ECO:0000256" key="12">
    <source>
        <dbReference type="ARBA" id="ARBA00023288"/>
    </source>
</evidence>
<evidence type="ECO:0000256" key="2">
    <source>
        <dbReference type="ARBA" id="ARBA00004589"/>
    </source>
</evidence>
<evidence type="ECO:0000256" key="14">
    <source>
        <dbReference type="SAM" id="MobiDB-lite"/>
    </source>
</evidence>
<dbReference type="OrthoDB" id="2496787at2759"/>
<dbReference type="GO" id="GO:0005576">
    <property type="term" value="C:extracellular region"/>
    <property type="evidence" value="ECO:0007669"/>
    <property type="project" value="UniProtKB-SubCell"/>
</dbReference>
<organism evidence="19 20">
    <name type="scientific">Coleophoma crateriformis</name>
    <dbReference type="NCBI Taxonomy" id="565419"/>
    <lineage>
        <taxon>Eukaryota</taxon>
        <taxon>Fungi</taxon>
        <taxon>Dikarya</taxon>
        <taxon>Ascomycota</taxon>
        <taxon>Pezizomycotina</taxon>
        <taxon>Leotiomycetes</taxon>
        <taxon>Helotiales</taxon>
        <taxon>Dermateaceae</taxon>
        <taxon>Coleophoma</taxon>
    </lineage>
</organism>
<evidence type="ECO:0000256" key="11">
    <source>
        <dbReference type="ARBA" id="ARBA00023157"/>
    </source>
</evidence>
<comment type="caution">
    <text evidence="19">The sequence shown here is derived from an EMBL/GenBank/DDBJ whole genome shotgun (WGS) entry which is preliminary data.</text>
</comment>
<feature type="transmembrane region" description="Helical" evidence="15">
    <location>
        <begin position="205"/>
        <end position="233"/>
    </location>
</feature>
<dbReference type="PANTHER" id="PTHR33048:SF160">
    <property type="entry name" value="SAT4 FAMILY MEMBRANE PROTEIN"/>
    <property type="match status" value="1"/>
</dbReference>
<evidence type="ECO:0000256" key="10">
    <source>
        <dbReference type="ARBA" id="ARBA00023136"/>
    </source>
</evidence>
<feature type="signal peptide" evidence="16">
    <location>
        <begin position="1"/>
        <end position="19"/>
    </location>
</feature>
<dbReference type="Proteomes" id="UP000256328">
    <property type="component" value="Unassembled WGS sequence"/>
</dbReference>
<keyword evidence="20" id="KW-1185">Reference proteome</keyword>
<feature type="transmembrane region" description="Helical" evidence="15">
    <location>
        <begin position="128"/>
        <end position="151"/>
    </location>
</feature>
<keyword evidence="9 15" id="KW-1133">Transmembrane helix</keyword>
<protein>
    <submittedName>
        <fullName evidence="19">Uncharacterized protein</fullName>
    </submittedName>
</protein>
<feature type="compositionally biased region" description="Basic and acidic residues" evidence="14">
    <location>
        <begin position="401"/>
        <end position="411"/>
    </location>
</feature>
<feature type="chain" id="PRO_5017753657" evidence="16">
    <location>
        <begin position="20"/>
        <end position="486"/>
    </location>
</feature>
<evidence type="ECO:0000256" key="15">
    <source>
        <dbReference type="SAM" id="Phobius"/>
    </source>
</evidence>
<comment type="similarity">
    <text evidence="4">Belongs to the RBT5 family.</text>
</comment>
<evidence type="ECO:0000256" key="13">
    <source>
        <dbReference type="ARBA" id="ARBA00038359"/>
    </source>
</evidence>
<evidence type="ECO:0000313" key="19">
    <source>
        <dbReference type="EMBL" id="RDW69950.1"/>
    </source>
</evidence>
<feature type="domain" description="Rhodopsin" evidence="18">
    <location>
        <begin position="112"/>
        <end position="351"/>
    </location>
</feature>
<keyword evidence="8 16" id="KW-0732">Signal</keyword>
<comment type="subcellular location">
    <subcellularLocation>
        <location evidence="2">Membrane</location>
        <topology evidence="2">Lipid-anchor</topology>
        <topology evidence="2">GPI-anchor</topology>
    </subcellularLocation>
    <subcellularLocation>
        <location evidence="1">Membrane</location>
        <topology evidence="1">Multi-pass membrane protein</topology>
    </subcellularLocation>
    <subcellularLocation>
        <location evidence="3">Secreted</location>
    </subcellularLocation>
</comment>
<name>A0A3D8R7N2_9HELO</name>
<accession>A0A3D8R7N2</accession>
<dbReference type="PANTHER" id="PTHR33048">
    <property type="entry name" value="PTH11-LIKE INTEGRAL MEMBRANE PROTEIN (AFU_ORTHOLOGUE AFUA_5G11245)"/>
    <property type="match status" value="1"/>
</dbReference>
<dbReference type="AlphaFoldDB" id="A0A3D8R7N2"/>
<feature type="domain" description="CFEM" evidence="17">
    <location>
        <begin position="21"/>
        <end position="83"/>
    </location>
</feature>
<proteinExistence type="inferred from homology"/>